<gene>
    <name evidence="7" type="ORF">A2561_00545</name>
</gene>
<dbReference type="EC" id="5.4.2.11" evidence="2"/>
<feature type="binding site" evidence="6">
    <location>
        <position position="58"/>
    </location>
    <ligand>
        <name>substrate</name>
    </ligand>
</feature>
<dbReference type="PANTHER" id="PTHR11931">
    <property type="entry name" value="PHOSPHOGLYCERATE MUTASE"/>
    <property type="match status" value="1"/>
</dbReference>
<evidence type="ECO:0000313" key="7">
    <source>
        <dbReference type="EMBL" id="OGZ89674.1"/>
    </source>
</evidence>
<feature type="binding site" evidence="6">
    <location>
        <begin position="109"/>
        <end position="112"/>
    </location>
    <ligand>
        <name>substrate</name>
    </ligand>
</feature>
<dbReference type="CDD" id="cd07067">
    <property type="entry name" value="HP_PGM_like"/>
    <property type="match status" value="1"/>
</dbReference>
<comment type="similarity">
    <text evidence="1">Belongs to the phosphoglycerate mutase family. BPG-dependent PGAM subfamily.</text>
</comment>
<reference evidence="7 8" key="1">
    <citation type="journal article" date="2016" name="Nat. Commun.">
        <title>Thousands of microbial genomes shed light on interconnected biogeochemical processes in an aquifer system.</title>
        <authorList>
            <person name="Anantharaman K."/>
            <person name="Brown C.T."/>
            <person name="Hug L.A."/>
            <person name="Sharon I."/>
            <person name="Castelle C.J."/>
            <person name="Probst A.J."/>
            <person name="Thomas B.C."/>
            <person name="Singh A."/>
            <person name="Wilkins M.J."/>
            <person name="Karaoz U."/>
            <person name="Brodie E.L."/>
            <person name="Williams K.H."/>
            <person name="Hubbard S.S."/>
            <person name="Banfield J.F."/>
        </authorList>
    </citation>
    <scope>NUCLEOTIDE SEQUENCE [LARGE SCALE GENOMIC DNA]</scope>
</reference>
<dbReference type="AlphaFoldDB" id="A0A1G2JR93"/>
<dbReference type="InterPro" id="IPR029033">
    <property type="entry name" value="His_PPase_superfam"/>
</dbReference>
<dbReference type="Pfam" id="PF00300">
    <property type="entry name" value="His_Phos_1"/>
    <property type="match status" value="2"/>
</dbReference>
<sequence>MAKLILLRHLKSQWNEDNRFAGWTDGPIAKKESSKAIDLANQVFINKIDAVYTSSLFRNQDTVARIFEAIDIKYPFFIHLDAGKMQKWGNYTDISQNDIPCYVTENLNERYYGQLQGLNKVDTILKYGKEKVELWRRSYNMAPPGGESEKSVYNRTIPFFKKYIEKDLRLDKTILVVASHNSLRAIAKYIEKIPDEKIDKVEFPFAGILEYDFDGNFDLRSKKHFEGLH</sequence>
<comment type="caution">
    <text evidence="7">The sequence shown here is derived from an EMBL/GenBank/DDBJ whole genome shotgun (WGS) entry which is preliminary data.</text>
</comment>
<feature type="binding site" evidence="6">
    <location>
        <begin position="136"/>
        <end position="137"/>
    </location>
    <ligand>
        <name>substrate</name>
    </ligand>
</feature>
<dbReference type="Proteomes" id="UP000178935">
    <property type="component" value="Unassembled WGS sequence"/>
</dbReference>
<evidence type="ECO:0000256" key="2">
    <source>
        <dbReference type="ARBA" id="ARBA00012028"/>
    </source>
</evidence>
<dbReference type="InterPro" id="IPR013078">
    <property type="entry name" value="His_Pase_superF_clade-1"/>
</dbReference>
<accession>A0A1G2JR93</accession>
<evidence type="ECO:0000256" key="4">
    <source>
        <dbReference type="ARBA" id="ARBA00023235"/>
    </source>
</evidence>
<dbReference type="SMART" id="SM00855">
    <property type="entry name" value="PGAM"/>
    <property type="match status" value="1"/>
</dbReference>
<keyword evidence="4" id="KW-0413">Isomerase</keyword>
<name>A0A1G2JR93_9BACT</name>
<evidence type="ECO:0000313" key="8">
    <source>
        <dbReference type="Proteomes" id="UP000178935"/>
    </source>
</evidence>
<dbReference type="SUPFAM" id="SSF53254">
    <property type="entry name" value="Phosphoglycerate mutase-like"/>
    <property type="match status" value="1"/>
</dbReference>
<dbReference type="InterPro" id="IPR005952">
    <property type="entry name" value="Phosphogly_mut1"/>
</dbReference>
<protein>
    <recommendedName>
        <fullName evidence="2">phosphoglycerate mutase (2,3-diphosphoglycerate-dependent)</fullName>
        <ecNumber evidence="2">5.4.2.11</ecNumber>
    </recommendedName>
</protein>
<evidence type="ECO:0000256" key="3">
    <source>
        <dbReference type="ARBA" id="ARBA00023152"/>
    </source>
</evidence>
<feature type="binding site" evidence="6">
    <location>
        <begin position="8"/>
        <end position="15"/>
    </location>
    <ligand>
        <name>substrate</name>
    </ligand>
</feature>
<evidence type="ECO:0000256" key="1">
    <source>
        <dbReference type="ARBA" id="ARBA00006717"/>
    </source>
</evidence>
<organism evidence="7 8">
    <name type="scientific">Candidatus Staskawiczbacteria bacterium RIFOXYD1_FULL_32_13</name>
    <dbReference type="NCBI Taxonomy" id="1802234"/>
    <lineage>
        <taxon>Bacteria</taxon>
        <taxon>Candidatus Staskawicziibacteriota</taxon>
    </lineage>
</organism>
<proteinExistence type="inferred from homology"/>
<evidence type="ECO:0000256" key="5">
    <source>
        <dbReference type="PIRSR" id="PIRSR613078-1"/>
    </source>
</evidence>
<feature type="active site" description="Tele-phosphohistidine intermediate" evidence="5">
    <location>
        <position position="9"/>
    </location>
</feature>
<feature type="binding site" evidence="6">
    <location>
        <position position="120"/>
    </location>
    <ligand>
        <name>substrate</name>
    </ligand>
</feature>
<dbReference type="Gene3D" id="3.40.50.1240">
    <property type="entry name" value="Phosphoglycerate mutase-like"/>
    <property type="match status" value="1"/>
</dbReference>
<dbReference type="EMBL" id="MHPU01000004">
    <property type="protein sequence ID" value="OGZ89674.1"/>
    <property type="molecule type" value="Genomic_DNA"/>
</dbReference>
<keyword evidence="3" id="KW-0324">Glycolysis</keyword>
<dbReference type="GO" id="GO:0004619">
    <property type="term" value="F:phosphoglycerate mutase activity"/>
    <property type="evidence" value="ECO:0007669"/>
    <property type="project" value="UniProtKB-EC"/>
</dbReference>
<dbReference type="GO" id="GO:0006096">
    <property type="term" value="P:glycolytic process"/>
    <property type="evidence" value="ECO:0007669"/>
    <property type="project" value="UniProtKB-KW"/>
</dbReference>
<feature type="active site" description="Proton donor/acceptor" evidence="5">
    <location>
        <position position="109"/>
    </location>
</feature>
<evidence type="ECO:0000256" key="6">
    <source>
        <dbReference type="PIRSR" id="PIRSR613078-2"/>
    </source>
</evidence>